<keyword evidence="1 3" id="KW-0378">Hydrolase</keyword>
<keyword evidence="4" id="KW-1185">Reference proteome</keyword>
<dbReference type="Proteomes" id="UP000233343">
    <property type="component" value="Unassembled WGS sequence"/>
</dbReference>
<gene>
    <name evidence="3" type="ORF">CWS20_03945</name>
</gene>
<dbReference type="InterPro" id="IPR000073">
    <property type="entry name" value="AB_hydrolase_1"/>
</dbReference>
<dbReference type="PRINTS" id="PR00111">
    <property type="entry name" value="ABHYDROLASE"/>
</dbReference>
<dbReference type="SUPFAM" id="SSF53474">
    <property type="entry name" value="alpha/beta-Hydrolases"/>
    <property type="match status" value="1"/>
</dbReference>
<sequence>MNFKLKGKKLNVNGLQFHVVDEGSGPAVLLLHGFPDSSYLWRKQIQPLVKAGYRVIAPDLRGFGESDKPQEIEAYHMQSLVSDVIGILKELNVDRIKLVGHDWGALLGWALTSHFPNIVEKYVPISVGHPGGRFHVQIDQFEKSWYVFMFQTEHYAEEFLTKNNWELFREWGRNHSEQEKWIEELSRPGALRAALNWYRANGSLKFYVNKGGHPKVKSPTLGIWSSFDPFLTEAKMLQSGEMIDGPWRYERLSGSHWVPLDQPEKLNELLIEFFEK</sequence>
<accession>A0A2N0ZKW0</accession>
<dbReference type="RefSeq" id="WP_066200014.1">
    <property type="nucleotide sequence ID" value="NZ_JAFDQP010000002.1"/>
</dbReference>
<feature type="domain" description="AB hydrolase-1" evidence="2">
    <location>
        <begin position="26"/>
        <end position="237"/>
    </location>
</feature>
<name>A0A2N0ZKW0_9BACI</name>
<evidence type="ECO:0000313" key="4">
    <source>
        <dbReference type="Proteomes" id="UP000233343"/>
    </source>
</evidence>
<dbReference type="Gene3D" id="3.40.50.1820">
    <property type="entry name" value="alpha/beta hydrolase"/>
    <property type="match status" value="1"/>
</dbReference>
<proteinExistence type="predicted"/>
<dbReference type="InterPro" id="IPR029058">
    <property type="entry name" value="AB_hydrolase_fold"/>
</dbReference>
<dbReference type="GO" id="GO:0016787">
    <property type="term" value="F:hydrolase activity"/>
    <property type="evidence" value="ECO:0007669"/>
    <property type="project" value="UniProtKB-KW"/>
</dbReference>
<dbReference type="EMBL" id="PISD01000008">
    <property type="protein sequence ID" value="PKG30154.1"/>
    <property type="molecule type" value="Genomic_DNA"/>
</dbReference>
<evidence type="ECO:0000313" key="3">
    <source>
        <dbReference type="EMBL" id="PKG30154.1"/>
    </source>
</evidence>
<protein>
    <submittedName>
        <fullName evidence="3">Alpha/beta hydrolase</fullName>
    </submittedName>
</protein>
<comment type="caution">
    <text evidence="3">The sequence shown here is derived from an EMBL/GenBank/DDBJ whole genome shotgun (WGS) entry which is preliminary data.</text>
</comment>
<evidence type="ECO:0000256" key="1">
    <source>
        <dbReference type="ARBA" id="ARBA00022801"/>
    </source>
</evidence>
<dbReference type="InterPro" id="IPR000639">
    <property type="entry name" value="Epox_hydrolase-like"/>
</dbReference>
<dbReference type="AlphaFoldDB" id="A0A2N0ZKW0"/>
<organism evidence="3 4">
    <name type="scientific">Cytobacillus horneckiae</name>
    <dbReference type="NCBI Taxonomy" id="549687"/>
    <lineage>
        <taxon>Bacteria</taxon>
        <taxon>Bacillati</taxon>
        <taxon>Bacillota</taxon>
        <taxon>Bacilli</taxon>
        <taxon>Bacillales</taxon>
        <taxon>Bacillaceae</taxon>
        <taxon>Cytobacillus</taxon>
    </lineage>
</organism>
<dbReference type="PANTHER" id="PTHR43329">
    <property type="entry name" value="EPOXIDE HYDROLASE"/>
    <property type="match status" value="1"/>
</dbReference>
<dbReference type="PRINTS" id="PR00412">
    <property type="entry name" value="EPOXHYDRLASE"/>
</dbReference>
<evidence type="ECO:0000259" key="2">
    <source>
        <dbReference type="Pfam" id="PF00561"/>
    </source>
</evidence>
<dbReference type="Pfam" id="PF00561">
    <property type="entry name" value="Abhydrolase_1"/>
    <property type="match status" value="1"/>
</dbReference>
<reference evidence="3 4" key="1">
    <citation type="journal article" date="2010" name="Int. J. Syst. Evol. Microbiol.">
        <title>Bacillus horneckiae sp. nov., isolated from a spacecraft-assembly clean room.</title>
        <authorList>
            <person name="Vaishampayan P."/>
            <person name="Probst A."/>
            <person name="Krishnamurthi S."/>
            <person name="Ghosh S."/>
            <person name="Osman S."/>
            <person name="McDowall A."/>
            <person name="Ruckmani A."/>
            <person name="Mayilraj S."/>
            <person name="Venkateswaran K."/>
        </authorList>
    </citation>
    <scope>NUCLEOTIDE SEQUENCE [LARGE SCALE GENOMIC DNA]</scope>
    <source>
        <strain evidence="4">1PO1SC</strain>
    </source>
</reference>